<evidence type="ECO:0000256" key="2">
    <source>
        <dbReference type="ARBA" id="ARBA00022670"/>
    </source>
</evidence>
<evidence type="ECO:0000256" key="1">
    <source>
        <dbReference type="ARBA" id="ARBA00007074"/>
    </source>
</evidence>
<dbReference type="SUPFAM" id="SSF54001">
    <property type="entry name" value="Cysteine proteinases"/>
    <property type="match status" value="1"/>
</dbReference>
<comment type="caution">
    <text evidence="6">The sequence shown here is derived from an EMBL/GenBank/DDBJ whole genome shotgun (WGS) entry which is preliminary data.</text>
</comment>
<protein>
    <submittedName>
        <fullName evidence="6">C40 family peptidase</fullName>
    </submittedName>
</protein>
<gene>
    <name evidence="6" type="ORF">L3X39_10305</name>
</gene>
<proteinExistence type="inferred from homology"/>
<dbReference type="RefSeq" id="WP_237231706.1">
    <property type="nucleotide sequence ID" value="NZ_JAKKDV010000004.1"/>
</dbReference>
<accession>A0ABS9IKC7</accession>
<dbReference type="Proteomes" id="UP001200022">
    <property type="component" value="Unassembled WGS sequence"/>
</dbReference>
<feature type="domain" description="NlpC/P60" evidence="5">
    <location>
        <begin position="61"/>
        <end position="188"/>
    </location>
</feature>
<dbReference type="InterPro" id="IPR051202">
    <property type="entry name" value="Peptidase_C40"/>
</dbReference>
<keyword evidence="2" id="KW-0645">Protease</keyword>
<dbReference type="PANTHER" id="PTHR47053">
    <property type="entry name" value="MUREIN DD-ENDOPEPTIDASE MEPH-RELATED"/>
    <property type="match status" value="1"/>
</dbReference>
<keyword evidence="4" id="KW-0788">Thiol protease</keyword>
<dbReference type="Gene3D" id="3.90.1720.10">
    <property type="entry name" value="endopeptidase domain like (from Nostoc punctiforme)"/>
    <property type="match status" value="1"/>
</dbReference>
<dbReference type="PROSITE" id="PS51935">
    <property type="entry name" value="NLPC_P60"/>
    <property type="match status" value="1"/>
</dbReference>
<keyword evidence="3" id="KW-0378">Hydrolase</keyword>
<dbReference type="InterPro" id="IPR038765">
    <property type="entry name" value="Papain-like_cys_pep_sf"/>
</dbReference>
<sequence>MKNLVFIIIFIISFTSCKSSKVVKDKNTSTSRQENVQNDADNTLENHVAESETLDNSETSKSIAENIIDYAVQFEGVRYKWGGTTDRGMDCSGLVYESFRAYDITLPRISRDMAKKGEKIVLKDVLRGDLLFFKTGNRRNTINHVGLIVDIRDNDIKFIHATTNNGVIISGLNETYWLKAFFEARRIL</sequence>
<evidence type="ECO:0000313" key="6">
    <source>
        <dbReference type="EMBL" id="MCF7561027.1"/>
    </source>
</evidence>
<dbReference type="Pfam" id="PF00877">
    <property type="entry name" value="NLPC_P60"/>
    <property type="match status" value="1"/>
</dbReference>
<comment type="similarity">
    <text evidence="1">Belongs to the peptidase C40 family.</text>
</comment>
<evidence type="ECO:0000259" key="5">
    <source>
        <dbReference type="PROSITE" id="PS51935"/>
    </source>
</evidence>
<evidence type="ECO:0000313" key="7">
    <source>
        <dbReference type="Proteomes" id="UP001200022"/>
    </source>
</evidence>
<reference evidence="6 7" key="1">
    <citation type="submission" date="2022-01" db="EMBL/GenBank/DDBJ databases">
        <title>Draft genome sequence of Sabulilitoribacter multivorans KCTC 32326.</title>
        <authorList>
            <person name="Oh J.-S."/>
        </authorList>
    </citation>
    <scope>NUCLEOTIDE SEQUENCE [LARGE SCALE GENOMIC DNA]</scope>
    <source>
        <strain evidence="6 7">M-M16</strain>
    </source>
</reference>
<evidence type="ECO:0000256" key="4">
    <source>
        <dbReference type="ARBA" id="ARBA00022807"/>
    </source>
</evidence>
<dbReference type="InterPro" id="IPR000064">
    <property type="entry name" value="NLP_P60_dom"/>
</dbReference>
<dbReference type="PROSITE" id="PS51257">
    <property type="entry name" value="PROKAR_LIPOPROTEIN"/>
    <property type="match status" value="1"/>
</dbReference>
<organism evidence="6 7">
    <name type="scientific">Flaviramulus multivorans</name>
    <dbReference type="NCBI Taxonomy" id="1304750"/>
    <lineage>
        <taxon>Bacteria</taxon>
        <taxon>Pseudomonadati</taxon>
        <taxon>Bacteroidota</taxon>
        <taxon>Flavobacteriia</taxon>
        <taxon>Flavobacteriales</taxon>
        <taxon>Flavobacteriaceae</taxon>
        <taxon>Flaviramulus</taxon>
    </lineage>
</organism>
<dbReference type="PANTHER" id="PTHR47053:SF1">
    <property type="entry name" value="MUREIN DD-ENDOPEPTIDASE MEPH-RELATED"/>
    <property type="match status" value="1"/>
</dbReference>
<name>A0ABS9IKC7_9FLAO</name>
<dbReference type="EMBL" id="JAKKDV010000004">
    <property type="protein sequence ID" value="MCF7561027.1"/>
    <property type="molecule type" value="Genomic_DNA"/>
</dbReference>
<evidence type="ECO:0000256" key="3">
    <source>
        <dbReference type="ARBA" id="ARBA00022801"/>
    </source>
</evidence>
<keyword evidence="7" id="KW-1185">Reference proteome</keyword>